<name>A0A2P8DHY9_9ACTN</name>
<reference evidence="3 4" key="1">
    <citation type="submission" date="2018-03" db="EMBL/GenBank/DDBJ databases">
        <title>Genomic Encyclopedia of Archaeal and Bacterial Type Strains, Phase II (KMG-II): from individual species to whole genera.</title>
        <authorList>
            <person name="Goeker M."/>
        </authorList>
    </citation>
    <scope>NUCLEOTIDE SEQUENCE [LARGE SCALE GENOMIC DNA]</scope>
    <source>
        <strain evidence="3 4">DSM 45312</strain>
    </source>
</reference>
<evidence type="ECO:0000313" key="4">
    <source>
        <dbReference type="Proteomes" id="UP000240542"/>
    </source>
</evidence>
<evidence type="ECO:0000313" key="3">
    <source>
        <dbReference type="EMBL" id="PSK96835.1"/>
    </source>
</evidence>
<keyword evidence="2" id="KW-1133">Transmembrane helix</keyword>
<evidence type="ECO:0000256" key="2">
    <source>
        <dbReference type="SAM" id="Phobius"/>
    </source>
</evidence>
<gene>
    <name evidence="3" type="ORF">CLV63_110132</name>
</gene>
<evidence type="ECO:0000256" key="1">
    <source>
        <dbReference type="SAM" id="MobiDB-lite"/>
    </source>
</evidence>
<keyword evidence="2" id="KW-0812">Transmembrane</keyword>
<keyword evidence="4" id="KW-1185">Reference proteome</keyword>
<dbReference type="EMBL" id="PYGA01000010">
    <property type="protein sequence ID" value="PSK96835.1"/>
    <property type="molecule type" value="Genomic_DNA"/>
</dbReference>
<feature type="region of interest" description="Disordered" evidence="1">
    <location>
        <begin position="34"/>
        <end position="158"/>
    </location>
</feature>
<feature type="transmembrane region" description="Helical" evidence="2">
    <location>
        <begin position="6"/>
        <end position="24"/>
    </location>
</feature>
<dbReference type="RefSeq" id="WP_106583727.1">
    <property type="nucleotide sequence ID" value="NZ_PYGA01000010.1"/>
</dbReference>
<protein>
    <submittedName>
        <fullName evidence="3">Uncharacterized protein</fullName>
    </submittedName>
</protein>
<feature type="compositionally biased region" description="Pro residues" evidence="1">
    <location>
        <begin position="88"/>
        <end position="110"/>
    </location>
</feature>
<dbReference type="AlphaFoldDB" id="A0A2P8DHY9"/>
<keyword evidence="2" id="KW-0472">Membrane</keyword>
<comment type="caution">
    <text evidence="3">The sequence shown here is derived from an EMBL/GenBank/DDBJ whole genome shotgun (WGS) entry which is preliminary data.</text>
</comment>
<proteinExistence type="predicted"/>
<sequence length="158" mass="16940">MSPWFGVLAVLLVVGVVSFLWFRITMINQPRRVFRGGIGDSERGRTGHSDLYADENAGQEPETIVDESHPSQNVAPGEIGEGIGRPPSESPYGPPPGTKDDYAPPPPEPPGGFLRQVPKPSKRLPEADIPEGGFLPQRPPAGEPDEPDEPGEKGDSRG</sequence>
<accession>A0A2P8DHY9</accession>
<dbReference type="Proteomes" id="UP000240542">
    <property type="component" value="Unassembled WGS sequence"/>
</dbReference>
<organism evidence="3 4">
    <name type="scientific">Murinocardiopsis flavida</name>
    <dbReference type="NCBI Taxonomy" id="645275"/>
    <lineage>
        <taxon>Bacteria</taxon>
        <taxon>Bacillati</taxon>
        <taxon>Actinomycetota</taxon>
        <taxon>Actinomycetes</taxon>
        <taxon>Streptosporangiales</taxon>
        <taxon>Nocardiopsidaceae</taxon>
        <taxon>Murinocardiopsis</taxon>
    </lineage>
</organism>